<dbReference type="AlphaFoldDB" id="A0AAV2Z0H3"/>
<evidence type="ECO:0000313" key="2">
    <source>
        <dbReference type="Proteomes" id="UP001146120"/>
    </source>
</evidence>
<keyword evidence="2" id="KW-1185">Reference proteome</keyword>
<reference evidence="1" key="1">
    <citation type="submission" date="2022-11" db="EMBL/GenBank/DDBJ databases">
        <authorList>
            <person name="Morgan W.R."/>
            <person name="Tartar A."/>
        </authorList>
    </citation>
    <scope>NUCLEOTIDE SEQUENCE</scope>
    <source>
        <strain evidence="1">ARSEF 373</strain>
    </source>
</reference>
<organism evidence="1 2">
    <name type="scientific">Lagenidium giganteum</name>
    <dbReference type="NCBI Taxonomy" id="4803"/>
    <lineage>
        <taxon>Eukaryota</taxon>
        <taxon>Sar</taxon>
        <taxon>Stramenopiles</taxon>
        <taxon>Oomycota</taxon>
        <taxon>Peronosporomycetes</taxon>
        <taxon>Pythiales</taxon>
        <taxon>Pythiaceae</taxon>
    </lineage>
</organism>
<gene>
    <name evidence="1" type="ORF">N0F65_005430</name>
</gene>
<reference evidence="1" key="2">
    <citation type="journal article" date="2023" name="Microbiol Resour">
        <title>Decontamination and Annotation of the Draft Genome Sequence of the Oomycete Lagenidium giganteum ARSEF 373.</title>
        <authorList>
            <person name="Morgan W.R."/>
            <person name="Tartar A."/>
        </authorList>
    </citation>
    <scope>NUCLEOTIDE SEQUENCE</scope>
    <source>
        <strain evidence="1">ARSEF 373</strain>
    </source>
</reference>
<sequence length="205" mass="22610">MQEGVVIVDVGVGTVLGYKALPSTALVVERSNYGVADWAGYGRIRFSRMELCLQLKKRQQFVVRLQRAQTLAASTNVVVDDDCPLLDALGNVGCALCIPDADNLELVVPHGMFSDEWLEGKMCFEFVQNNKRPGTIGAIVGEELPRHILHDLDALSDALERKLSHSKVRCSIQILMVHPVAYVLLSEPHTGMYSMVQATSNWLTS</sequence>
<name>A0AAV2Z0H3_9STRA</name>
<accession>A0AAV2Z0H3</accession>
<dbReference type="EMBL" id="DAKRPA010000081">
    <property type="protein sequence ID" value="DAZ99558.1"/>
    <property type="molecule type" value="Genomic_DNA"/>
</dbReference>
<dbReference type="Proteomes" id="UP001146120">
    <property type="component" value="Unassembled WGS sequence"/>
</dbReference>
<comment type="caution">
    <text evidence="1">The sequence shown here is derived from an EMBL/GenBank/DDBJ whole genome shotgun (WGS) entry which is preliminary data.</text>
</comment>
<evidence type="ECO:0000313" key="1">
    <source>
        <dbReference type="EMBL" id="DAZ99558.1"/>
    </source>
</evidence>
<proteinExistence type="predicted"/>
<protein>
    <submittedName>
        <fullName evidence="1">Uncharacterized protein</fullName>
    </submittedName>
</protein>